<dbReference type="Gene3D" id="3.40.50.720">
    <property type="entry name" value="NAD(P)-binding Rossmann-like Domain"/>
    <property type="match status" value="1"/>
</dbReference>
<name>A0A1H9GHE0_9GAMM</name>
<dbReference type="EC" id="6.3.2.9" evidence="7 8"/>
<evidence type="ECO:0000256" key="8">
    <source>
        <dbReference type="RuleBase" id="RU003664"/>
    </source>
</evidence>
<evidence type="ECO:0000259" key="9">
    <source>
        <dbReference type="Pfam" id="PF02875"/>
    </source>
</evidence>
<keyword evidence="7 8" id="KW-0961">Cell wall biogenesis/degradation</keyword>
<dbReference type="GO" id="GO:0051301">
    <property type="term" value="P:cell division"/>
    <property type="evidence" value="ECO:0007669"/>
    <property type="project" value="UniProtKB-KW"/>
</dbReference>
<accession>A0A1H9GHE0</accession>
<dbReference type="GO" id="GO:0009252">
    <property type="term" value="P:peptidoglycan biosynthetic process"/>
    <property type="evidence" value="ECO:0007669"/>
    <property type="project" value="UniProtKB-UniRule"/>
</dbReference>
<dbReference type="Pfam" id="PF08245">
    <property type="entry name" value="Mur_ligase_M"/>
    <property type="match status" value="1"/>
</dbReference>
<evidence type="ECO:0000256" key="4">
    <source>
        <dbReference type="ARBA" id="ARBA00022598"/>
    </source>
</evidence>
<keyword evidence="5 7" id="KW-0547">Nucleotide-binding</keyword>
<dbReference type="AlphaFoldDB" id="A0A1H9GHE0"/>
<keyword evidence="3 7" id="KW-0963">Cytoplasm</keyword>
<dbReference type="OrthoDB" id="9809796at2"/>
<keyword evidence="7 8" id="KW-0133">Cell shape</keyword>
<comment type="similarity">
    <text evidence="7">Belongs to the MurCDEF family.</text>
</comment>
<dbReference type="Gene3D" id="3.40.1190.10">
    <property type="entry name" value="Mur-like, catalytic domain"/>
    <property type="match status" value="1"/>
</dbReference>
<dbReference type="Gene3D" id="3.90.190.20">
    <property type="entry name" value="Mur ligase, C-terminal domain"/>
    <property type="match status" value="1"/>
</dbReference>
<dbReference type="InterPro" id="IPR004101">
    <property type="entry name" value="Mur_ligase_C"/>
</dbReference>
<evidence type="ECO:0000256" key="2">
    <source>
        <dbReference type="ARBA" id="ARBA00004752"/>
    </source>
</evidence>
<comment type="function">
    <text evidence="7 8">Cell wall formation. Catalyzes the addition of glutamate to the nucleotide precursor UDP-N-acetylmuramoyl-L-alanine (UMA).</text>
</comment>
<dbReference type="EMBL" id="FOFO01000037">
    <property type="protein sequence ID" value="SEQ49530.1"/>
    <property type="molecule type" value="Genomic_DNA"/>
</dbReference>
<evidence type="ECO:0000313" key="12">
    <source>
        <dbReference type="Proteomes" id="UP000199496"/>
    </source>
</evidence>
<feature type="domain" description="Mur ligase C-terminal" evidence="9">
    <location>
        <begin position="306"/>
        <end position="418"/>
    </location>
</feature>
<dbReference type="InterPro" id="IPR005762">
    <property type="entry name" value="MurD"/>
</dbReference>
<sequence length="446" mass="46468">MTTQATTLIVGLGATGLSVARYLAGRGETFWVADTRHSPPGLARLRSFAPAVPVLCGPLDSTVLAGFSRLIVSPGVSLREPAIQAAQAAGVTVMGDIQLFAQDVDAPVLAVTGSNGKSTVTTLVGEMARAAGLKVAMGGNLGTPALDLLTIQPAPELYVLELSSFQLETTHSLDCLGAAVLNLSADHLDRYTGMEDYAQAKARIFNKAQVAIFNREDQLVAAMAGGQQRVSFGLDMPAAGHYGVGLQDGAPWLYRGDQPLLAASALLMVGAHNVANALAALALGDAAGLPMATMTTVLGRFAGLPHRCRWVASLEGVQWYNDSKGTNVGSTLAALEGLPGKVVLIAGGQAKGQDFSPLRAVAATRTRAVVLLGQDAALIEQALGDVVPVIRVTDMAQAVAEAARLARREDTVLLSPACASLDMFRSYAHRGEVFEAEVRRLIHGIC</sequence>
<protein>
    <recommendedName>
        <fullName evidence="7 8">UDP-N-acetylmuramoylalanine--D-glutamate ligase</fullName>
        <ecNumber evidence="7 8">6.3.2.9</ecNumber>
    </recommendedName>
    <alternativeName>
        <fullName evidence="7">D-glutamic acid-adding enzyme</fullName>
    </alternativeName>
    <alternativeName>
        <fullName evidence="7">UDP-N-acetylmuramoyl-L-alanyl-D-glutamate synthetase</fullName>
    </alternativeName>
</protein>
<dbReference type="GO" id="GO:0008764">
    <property type="term" value="F:UDP-N-acetylmuramoylalanine-D-glutamate ligase activity"/>
    <property type="evidence" value="ECO:0007669"/>
    <property type="project" value="UniProtKB-UniRule"/>
</dbReference>
<dbReference type="GO" id="GO:0005737">
    <property type="term" value="C:cytoplasm"/>
    <property type="evidence" value="ECO:0007669"/>
    <property type="project" value="UniProtKB-SubCell"/>
</dbReference>
<dbReference type="PANTHER" id="PTHR43692">
    <property type="entry name" value="UDP-N-ACETYLMURAMOYLALANINE--D-GLUTAMATE LIGASE"/>
    <property type="match status" value="1"/>
</dbReference>
<gene>
    <name evidence="7" type="primary">murD</name>
    <name evidence="11" type="ORF">SAMN05421693_1378</name>
</gene>
<reference evidence="11 12" key="1">
    <citation type="submission" date="2016-10" db="EMBL/GenBank/DDBJ databases">
        <authorList>
            <person name="de Groot N.N."/>
        </authorList>
    </citation>
    <scope>NUCLEOTIDE SEQUENCE [LARGE SCALE GENOMIC DNA]</scope>
    <source>
        <strain evidence="11 12">B7-7</strain>
    </source>
</reference>
<dbReference type="STRING" id="867345.SAMN05421693_1378"/>
<dbReference type="InterPro" id="IPR036565">
    <property type="entry name" value="Mur-like_cat_sf"/>
</dbReference>
<evidence type="ECO:0000256" key="3">
    <source>
        <dbReference type="ARBA" id="ARBA00022490"/>
    </source>
</evidence>
<comment type="catalytic activity">
    <reaction evidence="7 8">
        <text>UDP-N-acetyl-alpha-D-muramoyl-L-alanine + D-glutamate + ATP = UDP-N-acetyl-alpha-D-muramoyl-L-alanyl-D-glutamate + ADP + phosphate + H(+)</text>
        <dbReference type="Rhea" id="RHEA:16429"/>
        <dbReference type="ChEBI" id="CHEBI:15378"/>
        <dbReference type="ChEBI" id="CHEBI:29986"/>
        <dbReference type="ChEBI" id="CHEBI:30616"/>
        <dbReference type="ChEBI" id="CHEBI:43474"/>
        <dbReference type="ChEBI" id="CHEBI:83898"/>
        <dbReference type="ChEBI" id="CHEBI:83900"/>
        <dbReference type="ChEBI" id="CHEBI:456216"/>
        <dbReference type="EC" id="6.3.2.9"/>
    </reaction>
</comment>
<dbReference type="GO" id="GO:0005524">
    <property type="term" value="F:ATP binding"/>
    <property type="evidence" value="ECO:0007669"/>
    <property type="project" value="UniProtKB-UniRule"/>
</dbReference>
<keyword evidence="12" id="KW-1185">Reference proteome</keyword>
<dbReference type="InterPro" id="IPR013221">
    <property type="entry name" value="Mur_ligase_cen"/>
</dbReference>
<keyword evidence="7 8" id="KW-0131">Cell cycle</keyword>
<comment type="pathway">
    <text evidence="2 7 8">Cell wall biogenesis; peptidoglycan biosynthesis.</text>
</comment>
<evidence type="ECO:0000256" key="5">
    <source>
        <dbReference type="ARBA" id="ARBA00022741"/>
    </source>
</evidence>
<dbReference type="PANTHER" id="PTHR43692:SF1">
    <property type="entry name" value="UDP-N-ACETYLMURAMOYLALANINE--D-GLUTAMATE LIGASE"/>
    <property type="match status" value="1"/>
</dbReference>
<evidence type="ECO:0000313" key="11">
    <source>
        <dbReference type="EMBL" id="SEQ49530.1"/>
    </source>
</evidence>
<proteinExistence type="inferred from homology"/>
<keyword evidence="7 8" id="KW-0132">Cell division</keyword>
<dbReference type="Pfam" id="PF02875">
    <property type="entry name" value="Mur_ligase_C"/>
    <property type="match status" value="1"/>
</dbReference>
<dbReference type="SUPFAM" id="SSF53623">
    <property type="entry name" value="MurD-like peptide ligases, catalytic domain"/>
    <property type="match status" value="1"/>
</dbReference>
<organism evidence="11 12">
    <name type="scientific">Ectothiorhodospira magna</name>
    <dbReference type="NCBI Taxonomy" id="867345"/>
    <lineage>
        <taxon>Bacteria</taxon>
        <taxon>Pseudomonadati</taxon>
        <taxon>Pseudomonadota</taxon>
        <taxon>Gammaproteobacteria</taxon>
        <taxon>Chromatiales</taxon>
        <taxon>Ectothiorhodospiraceae</taxon>
        <taxon>Ectothiorhodospira</taxon>
    </lineage>
</organism>
<dbReference type="Proteomes" id="UP000199496">
    <property type="component" value="Unassembled WGS sequence"/>
</dbReference>
<dbReference type="InterPro" id="IPR036615">
    <property type="entry name" value="Mur_ligase_C_dom_sf"/>
</dbReference>
<evidence type="ECO:0000256" key="7">
    <source>
        <dbReference type="HAMAP-Rule" id="MF_00639"/>
    </source>
</evidence>
<comment type="subcellular location">
    <subcellularLocation>
        <location evidence="1 7 8">Cytoplasm</location>
    </subcellularLocation>
</comment>
<feature type="binding site" evidence="7">
    <location>
        <begin position="113"/>
        <end position="119"/>
    </location>
    <ligand>
        <name>ATP</name>
        <dbReference type="ChEBI" id="CHEBI:30616"/>
    </ligand>
</feature>
<evidence type="ECO:0000256" key="1">
    <source>
        <dbReference type="ARBA" id="ARBA00004496"/>
    </source>
</evidence>
<keyword evidence="6 7" id="KW-0067">ATP-binding</keyword>
<keyword evidence="7 8" id="KW-0573">Peptidoglycan synthesis</keyword>
<dbReference type="HAMAP" id="MF_00639">
    <property type="entry name" value="MurD"/>
    <property type="match status" value="1"/>
</dbReference>
<dbReference type="UniPathway" id="UPA00219"/>
<keyword evidence="4 7" id="KW-0436">Ligase</keyword>
<dbReference type="GO" id="GO:0071555">
    <property type="term" value="P:cell wall organization"/>
    <property type="evidence" value="ECO:0007669"/>
    <property type="project" value="UniProtKB-KW"/>
</dbReference>
<feature type="domain" description="Mur ligase central" evidence="10">
    <location>
        <begin position="111"/>
        <end position="283"/>
    </location>
</feature>
<evidence type="ECO:0000259" key="10">
    <source>
        <dbReference type="Pfam" id="PF08245"/>
    </source>
</evidence>
<dbReference type="Pfam" id="PF21799">
    <property type="entry name" value="MurD-like_N"/>
    <property type="match status" value="1"/>
</dbReference>
<dbReference type="NCBIfam" id="TIGR01087">
    <property type="entry name" value="murD"/>
    <property type="match status" value="1"/>
</dbReference>
<dbReference type="SUPFAM" id="SSF51984">
    <property type="entry name" value="MurCD N-terminal domain"/>
    <property type="match status" value="1"/>
</dbReference>
<dbReference type="SUPFAM" id="SSF53244">
    <property type="entry name" value="MurD-like peptide ligases, peptide-binding domain"/>
    <property type="match status" value="1"/>
</dbReference>
<evidence type="ECO:0000256" key="6">
    <source>
        <dbReference type="ARBA" id="ARBA00022840"/>
    </source>
</evidence>
<dbReference type="RefSeq" id="WP_090209444.1">
    <property type="nucleotide sequence ID" value="NZ_FOFO01000037.1"/>
</dbReference>
<dbReference type="GO" id="GO:0008360">
    <property type="term" value="P:regulation of cell shape"/>
    <property type="evidence" value="ECO:0007669"/>
    <property type="project" value="UniProtKB-KW"/>
</dbReference>